<proteinExistence type="predicted"/>
<sequence length="53" mass="6076">VNANQRSISLTQQSVINVKSNVNSFLLTSERAPILQKWQHLDGYLNWILNILP</sequence>
<evidence type="ECO:0000313" key="2">
    <source>
        <dbReference type="Proteomes" id="UP000812287"/>
    </source>
</evidence>
<organism evidence="1 2">
    <name type="scientific">Guyanagaster necrorhizus</name>
    <dbReference type="NCBI Taxonomy" id="856835"/>
    <lineage>
        <taxon>Eukaryota</taxon>
        <taxon>Fungi</taxon>
        <taxon>Dikarya</taxon>
        <taxon>Basidiomycota</taxon>
        <taxon>Agaricomycotina</taxon>
        <taxon>Agaricomycetes</taxon>
        <taxon>Agaricomycetidae</taxon>
        <taxon>Agaricales</taxon>
        <taxon>Marasmiineae</taxon>
        <taxon>Physalacriaceae</taxon>
        <taxon>Guyanagaster</taxon>
    </lineage>
</organism>
<dbReference type="AlphaFoldDB" id="A0A9P8AQD9"/>
<accession>A0A9P8AQD9</accession>
<dbReference type="EMBL" id="MU250542">
    <property type="protein sequence ID" value="KAG7444004.1"/>
    <property type="molecule type" value="Genomic_DNA"/>
</dbReference>
<comment type="caution">
    <text evidence="1">The sequence shown here is derived from an EMBL/GenBank/DDBJ whole genome shotgun (WGS) entry which is preliminary data.</text>
</comment>
<name>A0A9P8AQD9_9AGAR</name>
<gene>
    <name evidence="1" type="ORF">BT62DRAFT_901248</name>
</gene>
<dbReference type="Proteomes" id="UP000812287">
    <property type="component" value="Unassembled WGS sequence"/>
</dbReference>
<keyword evidence="2" id="KW-1185">Reference proteome</keyword>
<dbReference type="GeneID" id="66105748"/>
<evidence type="ECO:0000313" key="1">
    <source>
        <dbReference type="EMBL" id="KAG7444004.1"/>
    </source>
</evidence>
<dbReference type="RefSeq" id="XP_043037504.1">
    <property type="nucleotide sequence ID" value="XM_043183451.1"/>
</dbReference>
<reference evidence="1" key="1">
    <citation type="submission" date="2020-11" db="EMBL/GenBank/DDBJ databases">
        <title>Adaptations for nitrogen fixation in a non-lichenized fungal sporocarp promotes dispersal by wood-feeding termites.</title>
        <authorList>
            <consortium name="DOE Joint Genome Institute"/>
            <person name="Koch R.A."/>
            <person name="Yoon G."/>
            <person name="Arayal U."/>
            <person name="Lail K."/>
            <person name="Amirebrahimi M."/>
            <person name="Labutti K."/>
            <person name="Lipzen A."/>
            <person name="Riley R."/>
            <person name="Barry K."/>
            <person name="Henrissat B."/>
            <person name="Grigoriev I.V."/>
            <person name="Herr J.R."/>
            <person name="Aime M.C."/>
        </authorList>
    </citation>
    <scope>NUCLEOTIDE SEQUENCE</scope>
    <source>
        <strain evidence="1">MCA 3950</strain>
    </source>
</reference>
<feature type="non-terminal residue" evidence="1">
    <location>
        <position position="1"/>
    </location>
</feature>
<protein>
    <submittedName>
        <fullName evidence="1">Uncharacterized protein</fullName>
    </submittedName>
</protein>